<sequence>MLDNLSSPLVVSGTLSVVELDEVFHRTFAYRLCLLVPESSQTHSSVLENLNKSQQSYITIMLKTMLPLSAKVYLHTLLSARLQKNALCDPKLRSAGNQDDRSSYSE</sequence>
<gene>
    <name evidence="1" type="ORF">SISSUDRAFT_1062515</name>
</gene>
<reference evidence="1 2" key="1">
    <citation type="journal article" date="2016" name="Mol. Biol. Evol.">
        <title>Comparative Genomics of Early-Diverging Mushroom-Forming Fungi Provides Insights into the Origins of Lignocellulose Decay Capabilities.</title>
        <authorList>
            <person name="Nagy L.G."/>
            <person name="Riley R."/>
            <person name="Tritt A."/>
            <person name="Adam C."/>
            <person name="Daum C."/>
            <person name="Floudas D."/>
            <person name="Sun H."/>
            <person name="Yadav J.S."/>
            <person name="Pangilinan J."/>
            <person name="Larsson K.H."/>
            <person name="Matsuura K."/>
            <person name="Barry K."/>
            <person name="Labutti K."/>
            <person name="Kuo R."/>
            <person name="Ohm R.A."/>
            <person name="Bhattacharya S.S."/>
            <person name="Shirouzu T."/>
            <person name="Yoshinaga Y."/>
            <person name="Martin F.M."/>
            <person name="Grigoriev I.V."/>
            <person name="Hibbett D.S."/>
        </authorList>
    </citation>
    <scope>NUCLEOTIDE SEQUENCE [LARGE SCALE GENOMIC DNA]</scope>
    <source>
        <strain evidence="1 2">HHB10207 ss-3</strain>
    </source>
</reference>
<keyword evidence="2" id="KW-1185">Reference proteome</keyword>
<dbReference type="Proteomes" id="UP000076798">
    <property type="component" value="Unassembled WGS sequence"/>
</dbReference>
<organism evidence="1 2">
    <name type="scientific">Sistotremastrum suecicum HHB10207 ss-3</name>
    <dbReference type="NCBI Taxonomy" id="1314776"/>
    <lineage>
        <taxon>Eukaryota</taxon>
        <taxon>Fungi</taxon>
        <taxon>Dikarya</taxon>
        <taxon>Basidiomycota</taxon>
        <taxon>Agaricomycotina</taxon>
        <taxon>Agaricomycetes</taxon>
        <taxon>Sistotremastrales</taxon>
        <taxon>Sistotremastraceae</taxon>
        <taxon>Sistotremastrum</taxon>
    </lineage>
</organism>
<evidence type="ECO:0000313" key="2">
    <source>
        <dbReference type="Proteomes" id="UP000076798"/>
    </source>
</evidence>
<dbReference type="AlphaFoldDB" id="A0A166CVE2"/>
<proteinExistence type="predicted"/>
<accession>A0A166CVE2</accession>
<evidence type="ECO:0000313" key="1">
    <source>
        <dbReference type="EMBL" id="KZT37859.1"/>
    </source>
</evidence>
<protein>
    <submittedName>
        <fullName evidence="1">Uncharacterized protein</fullName>
    </submittedName>
</protein>
<dbReference type="EMBL" id="KV428075">
    <property type="protein sequence ID" value="KZT37859.1"/>
    <property type="molecule type" value="Genomic_DNA"/>
</dbReference>
<name>A0A166CVE2_9AGAM</name>